<gene>
    <name evidence="1" type="primary">ZMYM5_3</name>
    <name evidence="1" type="ORF">AVEN_146302_1</name>
</gene>
<dbReference type="EMBL" id="BGPR01002291">
    <property type="protein sequence ID" value="GBM71086.1"/>
    <property type="molecule type" value="Genomic_DNA"/>
</dbReference>
<keyword evidence="2" id="KW-1185">Reference proteome</keyword>
<reference evidence="1 2" key="1">
    <citation type="journal article" date="2019" name="Sci. Rep.">
        <title>Orb-weaving spider Araneus ventricosus genome elucidates the spidroin gene catalogue.</title>
        <authorList>
            <person name="Kono N."/>
            <person name="Nakamura H."/>
            <person name="Ohtoshi R."/>
            <person name="Moran D.A.P."/>
            <person name="Shinohara A."/>
            <person name="Yoshida Y."/>
            <person name="Fujiwara M."/>
            <person name="Mori M."/>
            <person name="Tomita M."/>
            <person name="Arakawa K."/>
        </authorList>
    </citation>
    <scope>NUCLEOTIDE SEQUENCE [LARGE SCALE GENOMIC DNA]</scope>
</reference>
<accession>A0A4Y2I1M9</accession>
<comment type="caution">
    <text evidence="1">The sequence shown here is derived from an EMBL/GenBank/DDBJ whole genome shotgun (WGS) entry which is preliminary data.</text>
</comment>
<proteinExistence type="predicted"/>
<evidence type="ECO:0000313" key="1">
    <source>
        <dbReference type="EMBL" id="GBM71086.1"/>
    </source>
</evidence>
<dbReference type="Proteomes" id="UP000499080">
    <property type="component" value="Unassembled WGS sequence"/>
</dbReference>
<dbReference type="AlphaFoldDB" id="A0A4Y2I1M9"/>
<name>A0A4Y2I1M9_ARAVE</name>
<organism evidence="1 2">
    <name type="scientific">Araneus ventricosus</name>
    <name type="common">Orbweaver spider</name>
    <name type="synonym">Epeira ventricosa</name>
    <dbReference type="NCBI Taxonomy" id="182803"/>
    <lineage>
        <taxon>Eukaryota</taxon>
        <taxon>Metazoa</taxon>
        <taxon>Ecdysozoa</taxon>
        <taxon>Arthropoda</taxon>
        <taxon>Chelicerata</taxon>
        <taxon>Arachnida</taxon>
        <taxon>Araneae</taxon>
        <taxon>Araneomorphae</taxon>
        <taxon>Entelegynae</taxon>
        <taxon>Araneoidea</taxon>
        <taxon>Araneidae</taxon>
        <taxon>Araneus</taxon>
    </lineage>
</organism>
<protein>
    <submittedName>
        <fullName evidence="1">Zinc finger MYM-type protein 5</fullName>
    </submittedName>
</protein>
<sequence>MKASYVVTPHDPGEWPVVITDKVQRILVERGPEQVTDFNFPSNVEGRKFNVRCYCRRMCNGQGSYSLMVNLFHYKKNVIFCFCCSLFDFVQMSLSSASGYSDWKHMYEQLSAHEKSPNHMRAYQLWMDFSKRVRLGRTENQRVIKMEVERWREVFKRLVYVIEFLFPKFGVERKEGCII</sequence>
<dbReference type="OrthoDB" id="10066376at2759"/>
<evidence type="ECO:0000313" key="2">
    <source>
        <dbReference type="Proteomes" id="UP000499080"/>
    </source>
</evidence>